<evidence type="ECO:0000256" key="2">
    <source>
        <dbReference type="ARBA" id="ARBA00012438"/>
    </source>
</evidence>
<feature type="domain" description="Signal transduction histidine kinase subgroup 3 dimerisation and phosphoacceptor" evidence="12">
    <location>
        <begin position="230"/>
        <end position="295"/>
    </location>
</feature>
<evidence type="ECO:0000313" key="14">
    <source>
        <dbReference type="Proteomes" id="UP000539146"/>
    </source>
</evidence>
<proteinExistence type="predicted"/>
<dbReference type="GO" id="GO:0046983">
    <property type="term" value="F:protein dimerization activity"/>
    <property type="evidence" value="ECO:0007669"/>
    <property type="project" value="InterPro"/>
</dbReference>
<dbReference type="AlphaFoldDB" id="A0A850DPU3"/>
<feature type="domain" description="Histidine kinase/HSP90-like ATPase" evidence="11">
    <location>
        <begin position="343"/>
        <end position="431"/>
    </location>
</feature>
<name>A0A850DPU3_9MICO</name>
<keyword evidence="5" id="KW-0547">Nucleotide-binding</keyword>
<gene>
    <name evidence="13" type="ORF">HP467_05540</name>
</gene>
<dbReference type="Pfam" id="PF07730">
    <property type="entry name" value="HisKA_3"/>
    <property type="match status" value="1"/>
</dbReference>
<evidence type="ECO:0000256" key="10">
    <source>
        <dbReference type="SAM" id="Phobius"/>
    </source>
</evidence>
<protein>
    <recommendedName>
        <fullName evidence="2">histidine kinase</fullName>
        <ecNumber evidence="2">2.7.13.3</ecNumber>
    </recommendedName>
</protein>
<dbReference type="InterPro" id="IPR003594">
    <property type="entry name" value="HATPase_dom"/>
</dbReference>
<keyword evidence="8" id="KW-0902">Two-component regulatory system</keyword>
<feature type="transmembrane region" description="Helical" evidence="10">
    <location>
        <begin position="166"/>
        <end position="184"/>
    </location>
</feature>
<accession>A0A850DPU3</accession>
<dbReference type="PANTHER" id="PTHR24421:SF10">
    <property type="entry name" value="NITRATE_NITRITE SENSOR PROTEIN NARQ"/>
    <property type="match status" value="1"/>
</dbReference>
<dbReference type="RefSeq" id="WP_175325504.1">
    <property type="nucleotide sequence ID" value="NZ_BAAAWP010000001.1"/>
</dbReference>
<comment type="caution">
    <text evidence="13">The sequence shown here is derived from an EMBL/GenBank/DDBJ whole genome shotgun (WGS) entry which is preliminary data.</text>
</comment>
<evidence type="ECO:0000256" key="3">
    <source>
        <dbReference type="ARBA" id="ARBA00022553"/>
    </source>
</evidence>
<dbReference type="Proteomes" id="UP000539146">
    <property type="component" value="Unassembled WGS sequence"/>
</dbReference>
<organism evidence="13 14">
    <name type="scientific">Curtobacterium citreum</name>
    <dbReference type="NCBI Taxonomy" id="2036"/>
    <lineage>
        <taxon>Bacteria</taxon>
        <taxon>Bacillati</taxon>
        <taxon>Actinomycetota</taxon>
        <taxon>Actinomycetes</taxon>
        <taxon>Micrococcales</taxon>
        <taxon>Microbacteriaceae</taxon>
        <taxon>Curtobacterium</taxon>
    </lineage>
</organism>
<dbReference type="InterPro" id="IPR011712">
    <property type="entry name" value="Sig_transdc_His_kin_sub3_dim/P"/>
</dbReference>
<keyword evidence="3" id="KW-0597">Phosphoprotein</keyword>
<keyword evidence="10" id="KW-0812">Transmembrane</keyword>
<feature type="transmembrane region" description="Helical" evidence="10">
    <location>
        <begin position="79"/>
        <end position="98"/>
    </location>
</feature>
<feature type="transmembrane region" description="Helical" evidence="10">
    <location>
        <begin position="128"/>
        <end position="146"/>
    </location>
</feature>
<comment type="catalytic activity">
    <reaction evidence="1">
        <text>ATP + protein L-histidine = ADP + protein N-phospho-L-histidine.</text>
        <dbReference type="EC" id="2.7.13.3"/>
    </reaction>
</comment>
<dbReference type="InterPro" id="IPR036890">
    <property type="entry name" value="HATPase_C_sf"/>
</dbReference>
<evidence type="ECO:0000256" key="1">
    <source>
        <dbReference type="ARBA" id="ARBA00000085"/>
    </source>
</evidence>
<dbReference type="Pfam" id="PF02518">
    <property type="entry name" value="HATPase_c"/>
    <property type="match status" value="1"/>
</dbReference>
<keyword evidence="7" id="KW-0067">ATP-binding</keyword>
<dbReference type="PANTHER" id="PTHR24421">
    <property type="entry name" value="NITRATE/NITRITE SENSOR PROTEIN NARX-RELATED"/>
    <property type="match status" value="1"/>
</dbReference>
<dbReference type="EC" id="2.7.13.3" evidence="2"/>
<dbReference type="Gene3D" id="3.30.565.10">
    <property type="entry name" value="Histidine kinase-like ATPase, C-terminal domain"/>
    <property type="match status" value="1"/>
</dbReference>
<dbReference type="GO" id="GO:0005524">
    <property type="term" value="F:ATP binding"/>
    <property type="evidence" value="ECO:0007669"/>
    <property type="project" value="UniProtKB-KW"/>
</dbReference>
<evidence type="ECO:0000256" key="5">
    <source>
        <dbReference type="ARBA" id="ARBA00022741"/>
    </source>
</evidence>
<evidence type="ECO:0000256" key="9">
    <source>
        <dbReference type="SAM" id="MobiDB-lite"/>
    </source>
</evidence>
<sequence>MAPAESRVGRTEVLVALGTAVVALGLLFGLPPLDAADPDTLAAPVVAPAVGSLPWSLLALGLLVQSGALLAVRRLPRTVLVAVAAVPVPIAVAVPAVVDLFGLTALPVLVAVVVVALRAPLVRTWPALVGTALLVAVGTGWHWAVAGGASRGGQVAPALLDASGQGVLQALGAVGLPLVVALVVRSRREVRAARVAEADARSAEADARAAEASASVREQDARVEAAVSRERAAMARELHDIAAHHLSGIALMSAVIDRQIDVDPPAAHEGVRQVREQSTAVLEDLRRLVGLLRDDSPAERTVETVAGVVDLVERARLRSDVRLEVLPGARPLADGVGPLAQLAAYRTVQEALSNAAVHAAGSMVTVTVDDRDDERLRVRVENSAPTAPSSGSTAAGGNGLRGMRERADLVGARLQAGPTDGGGWVVTLELGREQPEAAS</sequence>
<evidence type="ECO:0000256" key="4">
    <source>
        <dbReference type="ARBA" id="ARBA00022679"/>
    </source>
</evidence>
<dbReference type="Gene3D" id="1.20.5.1930">
    <property type="match status" value="1"/>
</dbReference>
<reference evidence="13 14" key="1">
    <citation type="submission" date="2020-05" db="EMBL/GenBank/DDBJ databases">
        <title>Genome Sequencing of Type Strains.</title>
        <authorList>
            <person name="Lemaire J.F."/>
            <person name="Inderbitzin P."/>
            <person name="Gregorio O.A."/>
            <person name="Collins S.B."/>
            <person name="Wespe N."/>
            <person name="Knight-Connoni V."/>
        </authorList>
    </citation>
    <scope>NUCLEOTIDE SEQUENCE [LARGE SCALE GENOMIC DNA]</scope>
    <source>
        <strain evidence="13 14">DSM 20512</strain>
    </source>
</reference>
<feature type="compositionally biased region" description="Low complexity" evidence="9">
    <location>
        <begin position="381"/>
        <end position="393"/>
    </location>
</feature>
<feature type="transmembrane region" description="Helical" evidence="10">
    <location>
        <begin position="104"/>
        <end position="121"/>
    </location>
</feature>
<evidence type="ECO:0000313" key="13">
    <source>
        <dbReference type="EMBL" id="NUU27576.1"/>
    </source>
</evidence>
<keyword evidence="4" id="KW-0808">Transferase</keyword>
<keyword evidence="6 13" id="KW-0418">Kinase</keyword>
<feature type="transmembrane region" description="Helical" evidence="10">
    <location>
        <begin position="53"/>
        <end position="72"/>
    </location>
</feature>
<dbReference type="InterPro" id="IPR050482">
    <property type="entry name" value="Sensor_HK_TwoCompSys"/>
</dbReference>
<evidence type="ECO:0000256" key="8">
    <source>
        <dbReference type="ARBA" id="ARBA00023012"/>
    </source>
</evidence>
<feature type="transmembrane region" description="Helical" evidence="10">
    <location>
        <begin position="12"/>
        <end position="33"/>
    </location>
</feature>
<evidence type="ECO:0000259" key="12">
    <source>
        <dbReference type="Pfam" id="PF07730"/>
    </source>
</evidence>
<evidence type="ECO:0000256" key="7">
    <source>
        <dbReference type="ARBA" id="ARBA00022840"/>
    </source>
</evidence>
<feature type="region of interest" description="Disordered" evidence="9">
    <location>
        <begin position="380"/>
        <end position="401"/>
    </location>
</feature>
<keyword evidence="10" id="KW-0472">Membrane</keyword>
<evidence type="ECO:0000259" key="11">
    <source>
        <dbReference type="Pfam" id="PF02518"/>
    </source>
</evidence>
<dbReference type="SUPFAM" id="SSF55874">
    <property type="entry name" value="ATPase domain of HSP90 chaperone/DNA topoisomerase II/histidine kinase"/>
    <property type="match status" value="1"/>
</dbReference>
<evidence type="ECO:0000256" key="6">
    <source>
        <dbReference type="ARBA" id="ARBA00022777"/>
    </source>
</evidence>
<dbReference type="CDD" id="cd16917">
    <property type="entry name" value="HATPase_UhpB-NarQ-NarX-like"/>
    <property type="match status" value="1"/>
</dbReference>
<dbReference type="GO" id="GO:0016020">
    <property type="term" value="C:membrane"/>
    <property type="evidence" value="ECO:0007669"/>
    <property type="project" value="InterPro"/>
</dbReference>
<dbReference type="EMBL" id="JABMCG010000091">
    <property type="protein sequence ID" value="NUU27576.1"/>
    <property type="molecule type" value="Genomic_DNA"/>
</dbReference>
<keyword evidence="10" id="KW-1133">Transmembrane helix</keyword>
<dbReference type="GO" id="GO:0000155">
    <property type="term" value="F:phosphorelay sensor kinase activity"/>
    <property type="evidence" value="ECO:0007669"/>
    <property type="project" value="InterPro"/>
</dbReference>